<dbReference type="AlphaFoldDB" id="K7QZ41"/>
<comment type="similarity">
    <text evidence="1 6">Belongs to the sigma-70 factor family. ECF subfamily.</text>
</comment>
<dbReference type="Gene3D" id="1.10.1740.10">
    <property type="match status" value="1"/>
</dbReference>
<dbReference type="PANTHER" id="PTHR43133">
    <property type="entry name" value="RNA POLYMERASE ECF-TYPE SIGMA FACTO"/>
    <property type="match status" value="1"/>
</dbReference>
<dbReference type="InterPro" id="IPR013325">
    <property type="entry name" value="RNA_pol_sigma_r2"/>
</dbReference>
<keyword evidence="4 6" id="KW-0238">DNA-binding</keyword>
<evidence type="ECO:0000259" key="9">
    <source>
        <dbReference type="Pfam" id="PF04545"/>
    </source>
</evidence>
<evidence type="ECO:0000256" key="6">
    <source>
        <dbReference type="RuleBase" id="RU000716"/>
    </source>
</evidence>
<dbReference type="NCBIfam" id="TIGR02937">
    <property type="entry name" value="sigma70-ECF"/>
    <property type="match status" value="1"/>
</dbReference>
<dbReference type="InterPro" id="IPR000838">
    <property type="entry name" value="RNA_pol_sigma70_ECF_CS"/>
</dbReference>
<dbReference type="HOGENOM" id="CLU_047691_9_3_0"/>
<dbReference type="SUPFAM" id="SSF88659">
    <property type="entry name" value="Sigma3 and sigma4 domains of RNA polymerase sigma factors"/>
    <property type="match status" value="1"/>
</dbReference>
<dbReference type="Gene3D" id="1.10.10.10">
    <property type="entry name" value="Winged helix-like DNA-binding domain superfamily/Winged helix DNA-binding domain"/>
    <property type="match status" value="1"/>
</dbReference>
<dbReference type="PANTHER" id="PTHR43133:SF62">
    <property type="entry name" value="RNA POLYMERASE SIGMA FACTOR SIGZ"/>
    <property type="match status" value="1"/>
</dbReference>
<dbReference type="InterPro" id="IPR039425">
    <property type="entry name" value="RNA_pol_sigma-70-like"/>
</dbReference>
<proteinExistence type="inferred from homology"/>
<feature type="domain" description="RNA polymerase sigma-70 region 2" evidence="8">
    <location>
        <begin position="27"/>
        <end position="94"/>
    </location>
</feature>
<evidence type="ECO:0000256" key="4">
    <source>
        <dbReference type="ARBA" id="ARBA00023125"/>
    </source>
</evidence>
<dbReference type="InterPro" id="IPR014284">
    <property type="entry name" value="RNA_pol_sigma-70_dom"/>
</dbReference>
<dbReference type="PATRIC" id="fig|751945.3.peg.2311"/>
<reference evidence="10 11" key="1">
    <citation type="journal article" date="2013" name="Genome Announc.">
        <title>Whole Genome Sequencing of Thermus oshimai JL-2 and Thermus thermophilus JL-18, Incomplete Denitrifiers from the United States Great Basin.</title>
        <authorList>
            <person name="Murugapiran S.K."/>
            <person name="Huntemann M."/>
            <person name="Wei C.L."/>
            <person name="Han J."/>
            <person name="Detter J.C."/>
            <person name="Han C.S."/>
            <person name="Erkkila T.H."/>
            <person name="Teshima H."/>
            <person name="Chen A."/>
            <person name="Kyrpides N."/>
            <person name="Mavrommatis K."/>
            <person name="Markowitz V."/>
            <person name="Szeto E."/>
            <person name="Ivanova N."/>
            <person name="Pagani I."/>
            <person name="Lam J."/>
            <person name="McDonald A.I."/>
            <person name="Dodsworth J.A."/>
            <person name="Pati A."/>
            <person name="Goodwin L."/>
            <person name="Peters L."/>
            <person name="Pitluck S."/>
            <person name="Woyke T."/>
            <person name="Hedlund B.P."/>
        </authorList>
    </citation>
    <scope>NUCLEOTIDE SEQUENCE</scope>
    <source>
        <strain evidence="10 11">JL-2</strain>
        <plasmid evidence="10">pTHEOS01</plasmid>
    </source>
</reference>
<evidence type="ECO:0000256" key="3">
    <source>
        <dbReference type="ARBA" id="ARBA00023082"/>
    </source>
</evidence>
<dbReference type="Pfam" id="PF04542">
    <property type="entry name" value="Sigma70_r2"/>
    <property type="match status" value="1"/>
</dbReference>
<dbReference type="InterPro" id="IPR007630">
    <property type="entry name" value="RNA_pol_sigma70_r4"/>
</dbReference>
<dbReference type="GO" id="GO:0000428">
    <property type="term" value="C:DNA-directed RNA polymerase complex"/>
    <property type="evidence" value="ECO:0007669"/>
    <property type="project" value="UniProtKB-KW"/>
</dbReference>
<keyword evidence="10" id="KW-0240">DNA-directed RNA polymerase</keyword>
<dbReference type="Pfam" id="PF04545">
    <property type="entry name" value="Sigma70_r4"/>
    <property type="match status" value="1"/>
</dbReference>
<name>K7QZ41_THEOS</name>
<dbReference type="PROSITE" id="PS01063">
    <property type="entry name" value="SIGMA70_ECF"/>
    <property type="match status" value="1"/>
</dbReference>
<geneLocation type="plasmid" evidence="10 11">
    <name>pTHEOS01</name>
</geneLocation>
<dbReference type="RefSeq" id="WP_015065353.1">
    <property type="nucleotide sequence ID" value="NC_019387.1"/>
</dbReference>
<dbReference type="GO" id="GO:0016987">
    <property type="term" value="F:sigma factor activity"/>
    <property type="evidence" value="ECO:0007669"/>
    <property type="project" value="UniProtKB-KW"/>
</dbReference>
<gene>
    <name evidence="10" type="ORF">Theos_2372</name>
</gene>
<feature type="region of interest" description="Disordered" evidence="7">
    <location>
        <begin position="91"/>
        <end position="116"/>
    </location>
</feature>
<dbReference type="InterPro" id="IPR036388">
    <property type="entry name" value="WH-like_DNA-bd_sf"/>
</dbReference>
<dbReference type="Proteomes" id="UP000000211">
    <property type="component" value="Plasmid pTHEOS01"/>
</dbReference>
<dbReference type="GO" id="GO:0003677">
    <property type="term" value="F:DNA binding"/>
    <property type="evidence" value="ECO:0007669"/>
    <property type="project" value="UniProtKB-KW"/>
</dbReference>
<evidence type="ECO:0000259" key="8">
    <source>
        <dbReference type="Pfam" id="PF04542"/>
    </source>
</evidence>
<evidence type="ECO:0000313" key="10">
    <source>
        <dbReference type="EMBL" id="AFV77358.1"/>
    </source>
</evidence>
<keyword evidence="11" id="KW-1185">Reference proteome</keyword>
<sequence length="185" mass="21005">MSLEAFADEALLALVARGEEKALEVLLDRYGGVFLALARRLGLDESTAEDVVQEAFLRIWRGASSFDPRRASARAWLLSVAHHAAVDELRRRRARPEPLEPPEDEEEKAFDLPGPGPDEEARLDRVRLEGALRHLSEEERVVIHLLYFRGYTHEEAARRLGLPLGTLKTRARRALLRLKEVLREA</sequence>
<dbReference type="CDD" id="cd06171">
    <property type="entry name" value="Sigma70_r4"/>
    <property type="match status" value="1"/>
</dbReference>
<dbReference type="EMBL" id="CP003250">
    <property type="protein sequence ID" value="AFV77358.1"/>
    <property type="molecule type" value="Genomic_DNA"/>
</dbReference>
<keyword evidence="5 6" id="KW-0804">Transcription</keyword>
<dbReference type="GO" id="GO:0006352">
    <property type="term" value="P:DNA-templated transcription initiation"/>
    <property type="evidence" value="ECO:0007669"/>
    <property type="project" value="InterPro"/>
</dbReference>
<feature type="domain" description="RNA polymerase sigma-70 region 4" evidence="9">
    <location>
        <begin position="131"/>
        <end position="180"/>
    </location>
</feature>
<evidence type="ECO:0000256" key="5">
    <source>
        <dbReference type="ARBA" id="ARBA00023163"/>
    </source>
</evidence>
<dbReference type="KEGG" id="tos:Theos_2372"/>
<organism evidence="10 11">
    <name type="scientific">Thermus oshimai JL-2</name>
    <dbReference type="NCBI Taxonomy" id="751945"/>
    <lineage>
        <taxon>Bacteria</taxon>
        <taxon>Thermotogati</taxon>
        <taxon>Deinococcota</taxon>
        <taxon>Deinococci</taxon>
        <taxon>Thermales</taxon>
        <taxon>Thermaceae</taxon>
        <taxon>Thermus</taxon>
    </lineage>
</organism>
<dbReference type="InterPro" id="IPR007627">
    <property type="entry name" value="RNA_pol_sigma70_r2"/>
</dbReference>
<evidence type="ECO:0000313" key="11">
    <source>
        <dbReference type="Proteomes" id="UP000000211"/>
    </source>
</evidence>
<evidence type="ECO:0000256" key="2">
    <source>
        <dbReference type="ARBA" id="ARBA00023015"/>
    </source>
</evidence>
<dbReference type="SUPFAM" id="SSF88946">
    <property type="entry name" value="Sigma2 domain of RNA polymerase sigma factors"/>
    <property type="match status" value="1"/>
</dbReference>
<evidence type="ECO:0000256" key="1">
    <source>
        <dbReference type="ARBA" id="ARBA00010641"/>
    </source>
</evidence>
<keyword evidence="3 6" id="KW-0731">Sigma factor</keyword>
<evidence type="ECO:0000256" key="7">
    <source>
        <dbReference type="SAM" id="MobiDB-lite"/>
    </source>
</evidence>
<dbReference type="InterPro" id="IPR013324">
    <property type="entry name" value="RNA_pol_sigma_r3/r4-like"/>
</dbReference>
<accession>K7QZ41</accession>
<keyword evidence="2 6" id="KW-0805">Transcription regulation</keyword>
<keyword evidence="10" id="KW-0614">Plasmid</keyword>
<dbReference type="NCBIfam" id="NF010500">
    <property type="entry name" value="PRK13919.1"/>
    <property type="match status" value="1"/>
</dbReference>
<protein>
    <recommendedName>
        <fullName evidence="6">RNA polymerase sigma factor</fullName>
    </recommendedName>
</protein>